<dbReference type="InterPro" id="IPR037066">
    <property type="entry name" value="Plug_dom_sf"/>
</dbReference>
<dbReference type="GO" id="GO:0015344">
    <property type="term" value="F:siderophore uptake transmembrane transporter activity"/>
    <property type="evidence" value="ECO:0007669"/>
    <property type="project" value="TreeGrafter"/>
</dbReference>
<keyword evidence="16" id="KW-0732">Signal</keyword>
<keyword evidence="20" id="KW-1185">Reference proteome</keyword>
<feature type="chain" id="PRO_5023121503" description="TonB-dependent receptor" evidence="16">
    <location>
        <begin position="30"/>
        <end position="681"/>
    </location>
</feature>
<evidence type="ECO:0000256" key="14">
    <source>
        <dbReference type="RuleBase" id="RU003357"/>
    </source>
</evidence>
<evidence type="ECO:0000256" key="2">
    <source>
        <dbReference type="ARBA" id="ARBA00009810"/>
    </source>
</evidence>
<keyword evidence="5" id="KW-0410">Iron transport</keyword>
<evidence type="ECO:0000256" key="6">
    <source>
        <dbReference type="ARBA" id="ARBA00022692"/>
    </source>
</evidence>
<feature type="region of interest" description="Disordered" evidence="15">
    <location>
        <begin position="425"/>
        <end position="475"/>
    </location>
</feature>
<dbReference type="AlphaFoldDB" id="A0A5C6U4L0"/>
<evidence type="ECO:0000313" key="20">
    <source>
        <dbReference type="Proteomes" id="UP000321832"/>
    </source>
</evidence>
<dbReference type="Gene3D" id="2.40.170.20">
    <property type="entry name" value="TonB-dependent receptor, beta-barrel domain"/>
    <property type="match status" value="1"/>
</dbReference>
<dbReference type="PANTHER" id="PTHR32552">
    <property type="entry name" value="FERRICHROME IRON RECEPTOR-RELATED"/>
    <property type="match status" value="1"/>
</dbReference>
<protein>
    <recommendedName>
        <fullName evidence="21">TonB-dependent receptor</fullName>
    </recommendedName>
</protein>
<evidence type="ECO:0000256" key="11">
    <source>
        <dbReference type="ARBA" id="ARBA00023170"/>
    </source>
</evidence>
<dbReference type="GO" id="GO:0009279">
    <property type="term" value="C:cell outer membrane"/>
    <property type="evidence" value="ECO:0007669"/>
    <property type="project" value="UniProtKB-SubCell"/>
</dbReference>
<evidence type="ECO:0000256" key="10">
    <source>
        <dbReference type="ARBA" id="ARBA00023136"/>
    </source>
</evidence>
<comment type="caution">
    <text evidence="19">The sequence shown here is derived from an EMBL/GenBank/DDBJ whole genome shotgun (WGS) entry which is preliminary data.</text>
</comment>
<keyword evidence="12 13" id="KW-0998">Cell outer membrane</keyword>
<evidence type="ECO:0000256" key="15">
    <source>
        <dbReference type="SAM" id="MobiDB-lite"/>
    </source>
</evidence>
<evidence type="ECO:0000256" key="13">
    <source>
        <dbReference type="PROSITE-ProRule" id="PRU01360"/>
    </source>
</evidence>
<gene>
    <name evidence="19" type="ORF">FSC37_14695</name>
</gene>
<dbReference type="SUPFAM" id="SSF56935">
    <property type="entry name" value="Porins"/>
    <property type="match status" value="2"/>
</dbReference>
<feature type="domain" description="TonB-dependent receptor plug" evidence="18">
    <location>
        <begin position="55"/>
        <end position="164"/>
    </location>
</feature>
<evidence type="ECO:0000256" key="7">
    <source>
        <dbReference type="ARBA" id="ARBA00023004"/>
    </source>
</evidence>
<dbReference type="Pfam" id="PF00593">
    <property type="entry name" value="TonB_dep_Rec_b-barrel"/>
    <property type="match status" value="1"/>
</dbReference>
<feature type="region of interest" description="Disordered" evidence="15">
    <location>
        <begin position="266"/>
        <end position="357"/>
    </location>
</feature>
<dbReference type="InterPro" id="IPR012910">
    <property type="entry name" value="Plug_dom"/>
</dbReference>
<dbReference type="InterPro" id="IPR039426">
    <property type="entry name" value="TonB-dep_rcpt-like"/>
</dbReference>
<reference evidence="19 20" key="1">
    <citation type="submission" date="2019-08" db="EMBL/GenBank/DDBJ databases">
        <authorList>
            <person name="Khan S.A."/>
            <person name="Jeon C.O."/>
            <person name="Jeong S.E."/>
        </authorList>
    </citation>
    <scope>NUCLEOTIDE SEQUENCE [LARGE SCALE GENOMIC DNA]</scope>
    <source>
        <strain evidence="20">IMCC1728</strain>
    </source>
</reference>
<keyword evidence="4 13" id="KW-1134">Transmembrane beta strand</keyword>
<comment type="subcellular location">
    <subcellularLocation>
        <location evidence="1 13">Cell outer membrane</location>
        <topology evidence="1 13">Multi-pass membrane protein</topology>
    </subcellularLocation>
</comment>
<feature type="domain" description="TonB-dependent receptor-like beta-barrel" evidence="17">
    <location>
        <begin position="479"/>
        <end position="649"/>
    </location>
</feature>
<evidence type="ECO:0008006" key="21">
    <source>
        <dbReference type="Google" id="ProtNLM"/>
    </source>
</evidence>
<feature type="signal peptide" evidence="16">
    <location>
        <begin position="1"/>
        <end position="29"/>
    </location>
</feature>
<evidence type="ECO:0000313" key="19">
    <source>
        <dbReference type="EMBL" id="TXC66618.1"/>
    </source>
</evidence>
<dbReference type="PROSITE" id="PS52016">
    <property type="entry name" value="TONB_DEPENDENT_REC_3"/>
    <property type="match status" value="1"/>
</dbReference>
<feature type="region of interest" description="Disordered" evidence="15">
    <location>
        <begin position="184"/>
        <end position="236"/>
    </location>
</feature>
<dbReference type="Proteomes" id="UP000321832">
    <property type="component" value="Unassembled WGS sequence"/>
</dbReference>
<dbReference type="EMBL" id="VOPW01000001">
    <property type="protein sequence ID" value="TXC66618.1"/>
    <property type="molecule type" value="Genomic_DNA"/>
</dbReference>
<evidence type="ECO:0000256" key="8">
    <source>
        <dbReference type="ARBA" id="ARBA00023065"/>
    </source>
</evidence>
<organism evidence="19 20">
    <name type="scientific">Piscinibacter aquaticus</name>
    <dbReference type="NCBI Taxonomy" id="392597"/>
    <lineage>
        <taxon>Bacteria</taxon>
        <taxon>Pseudomonadati</taxon>
        <taxon>Pseudomonadota</taxon>
        <taxon>Betaproteobacteria</taxon>
        <taxon>Burkholderiales</taxon>
        <taxon>Sphaerotilaceae</taxon>
        <taxon>Piscinibacter</taxon>
    </lineage>
</organism>
<evidence type="ECO:0000256" key="4">
    <source>
        <dbReference type="ARBA" id="ARBA00022452"/>
    </source>
</evidence>
<keyword evidence="8" id="KW-0406">Ion transport</keyword>
<comment type="similarity">
    <text evidence="2 13 14">Belongs to the TonB-dependent receptor family.</text>
</comment>
<feature type="compositionally biased region" description="Low complexity" evidence="15">
    <location>
        <begin position="269"/>
        <end position="278"/>
    </location>
</feature>
<accession>A0A5C6U4L0</accession>
<keyword evidence="3 13" id="KW-0813">Transport</keyword>
<dbReference type="Gene3D" id="2.170.130.10">
    <property type="entry name" value="TonB-dependent receptor, plug domain"/>
    <property type="match status" value="1"/>
</dbReference>
<evidence type="ECO:0000259" key="17">
    <source>
        <dbReference type="Pfam" id="PF00593"/>
    </source>
</evidence>
<dbReference type="PANTHER" id="PTHR32552:SF81">
    <property type="entry name" value="TONB-DEPENDENT OUTER MEMBRANE RECEPTOR"/>
    <property type="match status" value="1"/>
</dbReference>
<evidence type="ECO:0000256" key="12">
    <source>
        <dbReference type="ARBA" id="ARBA00023237"/>
    </source>
</evidence>
<keyword evidence="9 14" id="KW-0798">TonB box</keyword>
<evidence type="ECO:0000256" key="5">
    <source>
        <dbReference type="ARBA" id="ARBA00022496"/>
    </source>
</evidence>
<dbReference type="Pfam" id="PF07715">
    <property type="entry name" value="Plug"/>
    <property type="match status" value="1"/>
</dbReference>
<feature type="compositionally biased region" description="Basic and acidic residues" evidence="15">
    <location>
        <begin position="329"/>
        <end position="345"/>
    </location>
</feature>
<keyword evidence="10 13" id="KW-0472">Membrane</keyword>
<keyword evidence="7" id="KW-0408">Iron</keyword>
<evidence type="ECO:0000256" key="9">
    <source>
        <dbReference type="ARBA" id="ARBA00023077"/>
    </source>
</evidence>
<proteinExistence type="inferred from homology"/>
<name>A0A5C6U4L0_9BURK</name>
<keyword evidence="6 13" id="KW-0812">Transmembrane</keyword>
<dbReference type="InterPro" id="IPR036942">
    <property type="entry name" value="Beta-barrel_TonB_sf"/>
</dbReference>
<evidence type="ECO:0000256" key="3">
    <source>
        <dbReference type="ARBA" id="ARBA00022448"/>
    </source>
</evidence>
<evidence type="ECO:0000256" key="16">
    <source>
        <dbReference type="SAM" id="SignalP"/>
    </source>
</evidence>
<feature type="compositionally biased region" description="Basic residues" evidence="15">
    <location>
        <begin position="347"/>
        <end position="356"/>
    </location>
</feature>
<feature type="compositionally biased region" description="Low complexity" evidence="15">
    <location>
        <begin position="289"/>
        <end position="304"/>
    </location>
</feature>
<keyword evidence="11" id="KW-0675">Receptor</keyword>
<evidence type="ECO:0000259" key="18">
    <source>
        <dbReference type="Pfam" id="PF07715"/>
    </source>
</evidence>
<dbReference type="InterPro" id="IPR000531">
    <property type="entry name" value="Beta-barrel_TonB"/>
</dbReference>
<sequence>MTGMPRRSNPRVPRQAAALLLAAAAAAQANPLADLPLEELMRIEVVSAARKSQRLADVPASMHVISADDIRSSGARNLPEALRLVPGVDVAQLSASRWAVSTRGFTGRYANKLLVLVDGRSVYSPMFSGVLWEAERVPLDTIERIEVLHGPAGSVWGSNAVNGVINIITKAAAETQGSFVEASVGDGGRRSLRARHGARGDDDSAWRLGAQTDRGDSGRGSDGLDANDAFRRDGRPALGPQLARRLAQHARFPGDAFAFQRDPAGRQLPAAVPDPAAHAARRRPRDCVGAPRGAAGRRSLGLAGDEPRRRAHPLRQPRACQPAHARYRRERDPAARRAARADVWRRPAPRRPGHHGYRLDPLLARAAARRRVERLRAGRVDAGPGALAAQRGCAARPRPVQRHAPAAQPPAAVHAARRCRAVGRPVARAPQPVAGRAGRHHPAVRAAAGQPRQPGPLPVQVLGGRGQQGDGGADRNLDAAELGLRTQATASLSLDVAAFWHRLRDDTGAGLPPGPPVFVPTPQPHLELGSVSQQYTVQLHGVEAAADWRPAIGWRHQAGLAYLGVRGPANAAATGLQPQLYTTPRWQAQWRSVVDLAPAWRLDARLRYVGERGAPGEAAQLVDAYTALDATLTWRAGPATEIAMGGTNLLRPSVVEFAPDFGLASATLVPRRVFVRWRQSF</sequence>
<evidence type="ECO:0000256" key="1">
    <source>
        <dbReference type="ARBA" id="ARBA00004571"/>
    </source>
</evidence>